<feature type="transmembrane region" description="Helical" evidence="7">
    <location>
        <begin position="21"/>
        <end position="46"/>
    </location>
</feature>
<keyword evidence="5 7" id="KW-0472">Membrane</keyword>
<feature type="transmembrane region" description="Helical" evidence="7">
    <location>
        <begin position="229"/>
        <end position="257"/>
    </location>
</feature>
<dbReference type="Pfam" id="PF07690">
    <property type="entry name" value="MFS_1"/>
    <property type="match status" value="1"/>
</dbReference>
<evidence type="ECO:0000259" key="8">
    <source>
        <dbReference type="PROSITE" id="PS50850"/>
    </source>
</evidence>
<feature type="transmembrane region" description="Helical" evidence="7">
    <location>
        <begin position="355"/>
        <end position="381"/>
    </location>
</feature>
<sequence length="440" mass="45952">MAEGTTADTTADIPFRDRLPVYVLLVTSLVSIFGNQLTAIAVPWFVLETTGSASLTGITAAVTIVPVVIATFFGGALVDRTSHRTLSVVSDLISAVTVAAVPLFYHTTGLGFAGLLVLMFVGAIFDAPGSTARQAMIPSLSRRSGIPLEKINARFGMLYAGTSLFAAPLAGLLIASLGPVNVLLFNAGTFVFSGLVILFLVPAMERAAPSGESFMTDVRVGLSYVRNHALIRTIVIAALLINMLFAPIFGVAIPVYANQELQSVRALGIMYGGEGLGALAGSFIYKQIAGRIRKRPYLLVSVLLLSVPLIPLAFSPGLWLSTAIVAVIGLGSGMVNPMVGTLLQQTTPEHLLGRVSGLVRAGAMVATPIGMLLGGTLIAALTYSGSFLLSAGLMLAIFVALVVNRALYTLDAKPEFPAGSPSRPVPAPPSLERERTTLSS</sequence>
<evidence type="ECO:0000256" key="5">
    <source>
        <dbReference type="ARBA" id="ARBA00023136"/>
    </source>
</evidence>
<dbReference type="AlphaFoldDB" id="A0A6J4USW2"/>
<dbReference type="PANTHER" id="PTHR23513">
    <property type="entry name" value="INTEGRAL MEMBRANE EFFLUX PROTEIN-RELATED"/>
    <property type="match status" value="1"/>
</dbReference>
<dbReference type="InterPro" id="IPR020846">
    <property type="entry name" value="MFS_dom"/>
</dbReference>
<dbReference type="InterPro" id="IPR011701">
    <property type="entry name" value="MFS"/>
</dbReference>
<name>A0A6J4USW2_9BACT</name>
<feature type="transmembrane region" description="Helical" evidence="7">
    <location>
        <begin position="387"/>
        <end position="407"/>
    </location>
</feature>
<evidence type="ECO:0000313" key="9">
    <source>
        <dbReference type="EMBL" id="CAA9558933.1"/>
    </source>
</evidence>
<evidence type="ECO:0000256" key="1">
    <source>
        <dbReference type="ARBA" id="ARBA00004651"/>
    </source>
</evidence>
<evidence type="ECO:0000256" key="3">
    <source>
        <dbReference type="ARBA" id="ARBA00022692"/>
    </source>
</evidence>
<comment type="subcellular location">
    <subcellularLocation>
        <location evidence="1">Cell membrane</location>
        <topology evidence="1">Multi-pass membrane protein</topology>
    </subcellularLocation>
</comment>
<dbReference type="SUPFAM" id="SSF103473">
    <property type="entry name" value="MFS general substrate transporter"/>
    <property type="match status" value="1"/>
</dbReference>
<feature type="transmembrane region" description="Helical" evidence="7">
    <location>
        <begin position="320"/>
        <end position="343"/>
    </location>
</feature>
<keyword evidence="3 7" id="KW-0812">Transmembrane</keyword>
<keyword evidence="4 7" id="KW-1133">Transmembrane helix</keyword>
<feature type="compositionally biased region" description="Basic and acidic residues" evidence="6">
    <location>
        <begin position="431"/>
        <end position="440"/>
    </location>
</feature>
<evidence type="ECO:0000256" key="7">
    <source>
        <dbReference type="SAM" id="Phobius"/>
    </source>
</evidence>
<accession>A0A6J4USW2</accession>
<evidence type="ECO:0000256" key="6">
    <source>
        <dbReference type="SAM" id="MobiDB-lite"/>
    </source>
</evidence>
<dbReference type="PROSITE" id="PS50850">
    <property type="entry name" value="MFS"/>
    <property type="match status" value="1"/>
</dbReference>
<reference evidence="9" key="1">
    <citation type="submission" date="2020-02" db="EMBL/GenBank/DDBJ databases">
        <authorList>
            <person name="Meier V. D."/>
        </authorList>
    </citation>
    <scope>NUCLEOTIDE SEQUENCE</scope>
    <source>
        <strain evidence="9">AVDCRST_MAG43</strain>
    </source>
</reference>
<organism evidence="9">
    <name type="scientific">uncultured Thermomicrobiales bacterium</name>
    <dbReference type="NCBI Taxonomy" id="1645740"/>
    <lineage>
        <taxon>Bacteria</taxon>
        <taxon>Pseudomonadati</taxon>
        <taxon>Thermomicrobiota</taxon>
        <taxon>Thermomicrobia</taxon>
        <taxon>Thermomicrobiales</taxon>
        <taxon>environmental samples</taxon>
    </lineage>
</organism>
<feature type="transmembrane region" description="Helical" evidence="7">
    <location>
        <begin position="263"/>
        <end position="285"/>
    </location>
</feature>
<keyword evidence="2" id="KW-1003">Cell membrane</keyword>
<dbReference type="Gene3D" id="1.20.1250.20">
    <property type="entry name" value="MFS general substrate transporter like domains"/>
    <property type="match status" value="1"/>
</dbReference>
<feature type="transmembrane region" description="Helical" evidence="7">
    <location>
        <begin position="297"/>
        <end position="314"/>
    </location>
</feature>
<dbReference type="InterPro" id="IPR036259">
    <property type="entry name" value="MFS_trans_sf"/>
</dbReference>
<dbReference type="PANTHER" id="PTHR23513:SF6">
    <property type="entry name" value="MAJOR FACILITATOR SUPERFAMILY ASSOCIATED DOMAIN-CONTAINING PROTEIN"/>
    <property type="match status" value="1"/>
</dbReference>
<feature type="transmembrane region" description="Helical" evidence="7">
    <location>
        <begin position="183"/>
        <end position="201"/>
    </location>
</feature>
<feature type="domain" description="Major facilitator superfamily (MFS) profile" evidence="8">
    <location>
        <begin position="230"/>
        <end position="440"/>
    </location>
</feature>
<feature type="transmembrane region" description="Helical" evidence="7">
    <location>
        <begin position="153"/>
        <end position="177"/>
    </location>
</feature>
<dbReference type="CDD" id="cd06173">
    <property type="entry name" value="MFS_MefA_like"/>
    <property type="match status" value="1"/>
</dbReference>
<dbReference type="EMBL" id="CADCWI010000090">
    <property type="protein sequence ID" value="CAA9558933.1"/>
    <property type="molecule type" value="Genomic_DNA"/>
</dbReference>
<feature type="transmembrane region" description="Helical" evidence="7">
    <location>
        <begin position="85"/>
        <end position="105"/>
    </location>
</feature>
<gene>
    <name evidence="9" type="ORF">AVDCRST_MAG43-1740</name>
</gene>
<evidence type="ECO:0000256" key="2">
    <source>
        <dbReference type="ARBA" id="ARBA00022475"/>
    </source>
</evidence>
<feature type="transmembrane region" description="Helical" evidence="7">
    <location>
        <begin position="111"/>
        <end position="132"/>
    </location>
</feature>
<dbReference type="GO" id="GO:0022857">
    <property type="term" value="F:transmembrane transporter activity"/>
    <property type="evidence" value="ECO:0007669"/>
    <property type="project" value="InterPro"/>
</dbReference>
<feature type="region of interest" description="Disordered" evidence="6">
    <location>
        <begin position="415"/>
        <end position="440"/>
    </location>
</feature>
<proteinExistence type="predicted"/>
<evidence type="ECO:0000256" key="4">
    <source>
        <dbReference type="ARBA" id="ARBA00022989"/>
    </source>
</evidence>
<feature type="transmembrane region" description="Helical" evidence="7">
    <location>
        <begin position="58"/>
        <end position="78"/>
    </location>
</feature>
<dbReference type="GO" id="GO:0005886">
    <property type="term" value="C:plasma membrane"/>
    <property type="evidence" value="ECO:0007669"/>
    <property type="project" value="UniProtKB-SubCell"/>
</dbReference>
<protein>
    <recommendedName>
        <fullName evidence="8">Major facilitator superfamily (MFS) profile domain-containing protein</fullName>
    </recommendedName>
</protein>